<dbReference type="SUPFAM" id="SSF50891">
    <property type="entry name" value="Cyclophilin-like"/>
    <property type="match status" value="1"/>
</dbReference>
<organism evidence="6 7">
    <name type="scientific">Kitasatospora arboriphila</name>
    <dbReference type="NCBI Taxonomy" id="258052"/>
    <lineage>
        <taxon>Bacteria</taxon>
        <taxon>Bacillati</taxon>
        <taxon>Actinomycetota</taxon>
        <taxon>Actinomycetes</taxon>
        <taxon>Kitasatosporales</taxon>
        <taxon>Streptomycetaceae</taxon>
        <taxon>Kitasatospora</taxon>
    </lineage>
</organism>
<proteinExistence type="predicted"/>
<evidence type="ECO:0000256" key="1">
    <source>
        <dbReference type="ARBA" id="ARBA00022741"/>
    </source>
</evidence>
<keyword evidence="3" id="KW-0067">ATP-binding</keyword>
<comment type="caution">
    <text evidence="6">The sequence shown here is derived from an EMBL/GenBank/DDBJ whole genome shotgun (WGS) entry which is preliminary data.</text>
</comment>
<evidence type="ECO:0000313" key="6">
    <source>
        <dbReference type="EMBL" id="GAA1128404.1"/>
    </source>
</evidence>
<dbReference type="Gene3D" id="2.40.100.10">
    <property type="entry name" value="Cyclophilin-like"/>
    <property type="match status" value="1"/>
</dbReference>
<sequence length="224" mass="23148">MAGQRSEAGGPSEEPGAAGGPVVRPVGEDALLVTAGSAEQVAALYAELLARRDELPEVAEIVPAACTVLLDGVADRTALARALAGWELPEHPPAEGPSVTVPTVYDGADLAEVAGLWGVSPEAAVRIHTGAEYRVAFCGFAPGFGYLTGLPERYRVPRRTTPRSTVPAGSVALAGPYTGVYPRSSPGGWQLIGRTALRLWDTAREPAALLTPGTRVRFEAVAGG</sequence>
<dbReference type="GO" id="GO:0016787">
    <property type="term" value="F:hydrolase activity"/>
    <property type="evidence" value="ECO:0007669"/>
    <property type="project" value="UniProtKB-KW"/>
</dbReference>
<dbReference type="InterPro" id="IPR029000">
    <property type="entry name" value="Cyclophilin-like_dom_sf"/>
</dbReference>
<keyword evidence="2 6" id="KW-0378">Hydrolase</keyword>
<dbReference type="SMART" id="SM00796">
    <property type="entry name" value="AHS1"/>
    <property type="match status" value="1"/>
</dbReference>
<dbReference type="Pfam" id="PF02682">
    <property type="entry name" value="CT_C_D"/>
    <property type="match status" value="1"/>
</dbReference>
<gene>
    <name evidence="6" type="ORF">GCM10009663_77400</name>
</gene>
<keyword evidence="7" id="KW-1185">Reference proteome</keyword>
<feature type="region of interest" description="Disordered" evidence="4">
    <location>
        <begin position="1"/>
        <end position="23"/>
    </location>
</feature>
<dbReference type="EMBL" id="BAAALD010000182">
    <property type="protein sequence ID" value="GAA1128404.1"/>
    <property type="molecule type" value="Genomic_DNA"/>
</dbReference>
<dbReference type="PANTHER" id="PTHR34698:SF2">
    <property type="entry name" value="5-OXOPROLINASE SUBUNIT B"/>
    <property type="match status" value="1"/>
</dbReference>
<evidence type="ECO:0000256" key="2">
    <source>
        <dbReference type="ARBA" id="ARBA00022801"/>
    </source>
</evidence>
<dbReference type="RefSeq" id="WP_344628471.1">
    <property type="nucleotide sequence ID" value="NZ_BAAALD010000182.1"/>
</dbReference>
<dbReference type="InterPro" id="IPR010016">
    <property type="entry name" value="PxpB"/>
</dbReference>
<dbReference type="InterPro" id="IPR003833">
    <property type="entry name" value="CT_C_D"/>
</dbReference>
<dbReference type="Proteomes" id="UP001499987">
    <property type="component" value="Unassembled WGS sequence"/>
</dbReference>
<name>A0ABN1UAS8_9ACTN</name>
<evidence type="ECO:0000313" key="7">
    <source>
        <dbReference type="Proteomes" id="UP001499987"/>
    </source>
</evidence>
<dbReference type="NCBIfam" id="TIGR00370">
    <property type="entry name" value="5-oxoprolinase subunit PxpB"/>
    <property type="match status" value="1"/>
</dbReference>
<dbReference type="PANTHER" id="PTHR34698">
    <property type="entry name" value="5-OXOPROLINASE SUBUNIT B"/>
    <property type="match status" value="1"/>
</dbReference>
<feature type="domain" description="Carboxyltransferase" evidence="5">
    <location>
        <begin position="21"/>
        <end position="210"/>
    </location>
</feature>
<reference evidence="6 7" key="1">
    <citation type="journal article" date="2019" name="Int. J. Syst. Evol. Microbiol.">
        <title>The Global Catalogue of Microorganisms (GCM) 10K type strain sequencing project: providing services to taxonomists for standard genome sequencing and annotation.</title>
        <authorList>
            <consortium name="The Broad Institute Genomics Platform"/>
            <consortium name="The Broad Institute Genome Sequencing Center for Infectious Disease"/>
            <person name="Wu L."/>
            <person name="Ma J."/>
        </authorList>
    </citation>
    <scope>NUCLEOTIDE SEQUENCE [LARGE SCALE GENOMIC DNA]</scope>
    <source>
        <strain evidence="6 7">JCM 13002</strain>
    </source>
</reference>
<dbReference type="Gene3D" id="3.30.1360.40">
    <property type="match status" value="1"/>
</dbReference>
<accession>A0ABN1UAS8</accession>
<evidence type="ECO:0000259" key="5">
    <source>
        <dbReference type="SMART" id="SM00796"/>
    </source>
</evidence>
<keyword evidence="1" id="KW-0547">Nucleotide-binding</keyword>
<protein>
    <submittedName>
        <fullName evidence="6">Allophanate hydrolase subunit 1</fullName>
    </submittedName>
</protein>
<evidence type="ECO:0000256" key="4">
    <source>
        <dbReference type="SAM" id="MobiDB-lite"/>
    </source>
</evidence>
<evidence type="ECO:0000256" key="3">
    <source>
        <dbReference type="ARBA" id="ARBA00022840"/>
    </source>
</evidence>